<comment type="subcellular location">
    <subcellularLocation>
        <location evidence="1">Cytoplasm</location>
    </subcellularLocation>
</comment>
<keyword evidence="4" id="KW-0677">Repeat</keyword>
<dbReference type="OrthoDB" id="543373at2759"/>
<evidence type="ECO:0000313" key="8">
    <source>
        <dbReference type="RefSeq" id="XP_026191996.1"/>
    </source>
</evidence>
<feature type="compositionally biased region" description="Acidic residues" evidence="6">
    <location>
        <begin position="917"/>
        <end position="933"/>
    </location>
</feature>
<evidence type="ECO:0000256" key="3">
    <source>
        <dbReference type="ARBA" id="ARBA00022490"/>
    </source>
</evidence>
<dbReference type="GeneID" id="34620828"/>
<evidence type="ECO:0000256" key="6">
    <source>
        <dbReference type="SAM" id="MobiDB-lite"/>
    </source>
</evidence>
<dbReference type="GO" id="GO:0005737">
    <property type="term" value="C:cytoplasm"/>
    <property type="evidence" value="ECO:0007669"/>
    <property type="project" value="UniProtKB-SubCell"/>
</dbReference>
<dbReference type="GO" id="GO:0006606">
    <property type="term" value="P:protein import into nucleus"/>
    <property type="evidence" value="ECO:0007669"/>
    <property type="project" value="InterPro"/>
</dbReference>
<protein>
    <submittedName>
        <fullName evidence="8">Uncharacterized protein LOC34620828</fullName>
    </submittedName>
</protein>
<evidence type="ECO:0000256" key="2">
    <source>
        <dbReference type="ARBA" id="ARBA00022448"/>
    </source>
</evidence>
<dbReference type="AlphaFoldDB" id="A0A6P6RVU9"/>
<evidence type="ECO:0000256" key="5">
    <source>
        <dbReference type="ARBA" id="ARBA00022927"/>
    </source>
</evidence>
<dbReference type="RefSeq" id="XP_026191996.1">
    <property type="nucleotide sequence ID" value="XM_026336211.1"/>
</dbReference>
<feature type="region of interest" description="Disordered" evidence="6">
    <location>
        <begin position="912"/>
        <end position="935"/>
    </location>
</feature>
<keyword evidence="5" id="KW-0653">Protein transport</keyword>
<sequence>MPQMSVPANQTNNSMKEILLQLQSADTAVRGAAEELLNKSPLDHLLPALATAAAASTSELDVSSGQLAAVLLRRYAHSKLKSFAANPQQKQQLIEAVMQNIVGALSSGSPLILRKAAAEAIGELWRHLPSTTSISQTVPFGLVMQWLESQEQQERQKEDECVLWLLLDRLGEATEAEVYVRYTPQIVRKLNITFQKQEVESATAAEEALATLFVRTVRWKADSVQAKEAKKAATAAYSSLCPTVLQLVTRLPRPELLAPLLSLAERGSQFFKDHHSLLLESVRAILSKSATVGEDALQMILQLAAAAFLGAPKFSRKHLPLVNDLLLILADAAVAAPAGLEDAAGWEAQAREEETPEETLHSVALELMAEAAAALCDNPGHDQGAPRNPQLEAASPGSPDVMEMLMKIVSRLLEQEEPRYGFSALELLGLLLDDDTCRPLLGNFMEPLITSCMAAVKSSFAHLRWGGLKCLGLMLQHDEQWSRKVQQQHGEQLLSLLSQESAADPSVRCRRQALLALAAFLSGLAPEEGEEPSPQTLAFVVPQLDGVLSQAVIAGCSSEDLQTQEFALSLASALAKACGTSFIPYYPPFAVALRNLLGGEEPSGHQKVEQLLQEHAGRCLLQASVEFAADLGSAVGTEVFSPDAPWLVDRIHRLMLSCEAVPAASAVFCSAMSCLAVAAPACGPELLHQMQPLMAIVLQKAKTDIKLGVTEELGSAGGSLNAGAELSEEGGVSQFRVQDKTGKQTIISINTAAVEERVAALRLLGALALAGGAQTPLVLAIEWTAAVLESCSSEFTIVRSEAFDALPGCLAALESSPEQQGQTATAVLELVAAFLSSGEGQLLPSQATLAAEHMLPAVAQIVGAQGKKQREGMLPQACQVPQQQRALLLEKLFAGMGKLMLPVLTREFERLANKEQQDDDWEDLSDDEGEEDSSTYYDSVMQCSGSFFKVYGSECLPHFHEHLRLPYGALLAHEQSSYYGKVAALCIYADAINYGDPSGTVEYSTVFLPGALLAVGSQPEYISDEDHLLAISASAYGMGALAQRHPELFLPSLQRAVESLERCLSSPLLRTESGRAVADCAACALLKIFVQFGPKQDLEKASEMLAKLLEAW</sequence>
<evidence type="ECO:0000256" key="1">
    <source>
        <dbReference type="ARBA" id="ARBA00004496"/>
    </source>
</evidence>
<evidence type="ECO:0000256" key="4">
    <source>
        <dbReference type="ARBA" id="ARBA00022737"/>
    </source>
</evidence>
<reference evidence="8" key="1">
    <citation type="submission" date="2025-08" db="UniProtKB">
        <authorList>
            <consortium name="RefSeq"/>
        </authorList>
    </citation>
    <scope>IDENTIFICATION</scope>
</reference>
<dbReference type="InterPro" id="IPR040122">
    <property type="entry name" value="Importin_beta"/>
</dbReference>
<dbReference type="InterPro" id="IPR011989">
    <property type="entry name" value="ARM-like"/>
</dbReference>
<keyword evidence="3" id="KW-0963">Cytoplasm</keyword>
<dbReference type="SUPFAM" id="SSF48371">
    <property type="entry name" value="ARM repeat"/>
    <property type="match status" value="2"/>
</dbReference>
<dbReference type="Gene3D" id="1.25.10.10">
    <property type="entry name" value="Leucine-rich Repeat Variant"/>
    <property type="match status" value="1"/>
</dbReference>
<dbReference type="InterPro" id="IPR016024">
    <property type="entry name" value="ARM-type_fold"/>
</dbReference>
<evidence type="ECO:0000313" key="7">
    <source>
        <dbReference type="Proteomes" id="UP000515125"/>
    </source>
</evidence>
<organism evidence="7 8">
    <name type="scientific">Cyclospora cayetanensis</name>
    <dbReference type="NCBI Taxonomy" id="88456"/>
    <lineage>
        <taxon>Eukaryota</taxon>
        <taxon>Sar</taxon>
        <taxon>Alveolata</taxon>
        <taxon>Apicomplexa</taxon>
        <taxon>Conoidasida</taxon>
        <taxon>Coccidia</taxon>
        <taxon>Eucoccidiorida</taxon>
        <taxon>Eimeriorina</taxon>
        <taxon>Eimeriidae</taxon>
        <taxon>Cyclospora</taxon>
    </lineage>
</organism>
<name>A0A6P6RVU9_9EIME</name>
<accession>A0A6P6RVU9</accession>
<keyword evidence="7" id="KW-1185">Reference proteome</keyword>
<feature type="region of interest" description="Disordered" evidence="6">
    <location>
        <begin position="378"/>
        <end position="397"/>
    </location>
</feature>
<gene>
    <name evidence="8" type="primary">LOC34620828</name>
</gene>
<dbReference type="Proteomes" id="UP000515125">
    <property type="component" value="Unplaced"/>
</dbReference>
<keyword evidence="2" id="KW-0813">Transport</keyword>
<dbReference type="PANTHER" id="PTHR10527">
    <property type="entry name" value="IMPORTIN BETA"/>
    <property type="match status" value="1"/>
</dbReference>
<proteinExistence type="predicted"/>